<feature type="region of interest" description="Disordered" evidence="1">
    <location>
        <begin position="178"/>
        <end position="201"/>
    </location>
</feature>
<name>Q6Z611_ORYSJ</name>
<dbReference type="Proteomes" id="UP000000763">
    <property type="component" value="Chromosome 8"/>
</dbReference>
<evidence type="ECO:0000256" key="1">
    <source>
        <dbReference type="SAM" id="MobiDB-lite"/>
    </source>
</evidence>
<protein>
    <submittedName>
        <fullName evidence="2">Uncharacterized protein</fullName>
    </submittedName>
</protein>
<reference evidence="3" key="1">
    <citation type="journal article" date="2005" name="Nature">
        <title>The map-based sequence of the rice genome.</title>
        <authorList>
            <consortium name="International rice genome sequencing project (IRGSP)"/>
            <person name="Matsumoto T."/>
            <person name="Wu J."/>
            <person name="Kanamori H."/>
            <person name="Katayose Y."/>
            <person name="Fujisawa M."/>
            <person name="Namiki N."/>
            <person name="Mizuno H."/>
            <person name="Yamamoto K."/>
            <person name="Antonio B.A."/>
            <person name="Baba T."/>
            <person name="Sakata K."/>
            <person name="Nagamura Y."/>
            <person name="Aoki H."/>
            <person name="Arikawa K."/>
            <person name="Arita K."/>
            <person name="Bito T."/>
            <person name="Chiden Y."/>
            <person name="Fujitsuka N."/>
            <person name="Fukunaka R."/>
            <person name="Hamada M."/>
            <person name="Harada C."/>
            <person name="Hayashi A."/>
            <person name="Hijishita S."/>
            <person name="Honda M."/>
            <person name="Hosokawa S."/>
            <person name="Ichikawa Y."/>
            <person name="Idonuma A."/>
            <person name="Iijima M."/>
            <person name="Ikeda M."/>
            <person name="Ikeno M."/>
            <person name="Ito K."/>
            <person name="Ito S."/>
            <person name="Ito T."/>
            <person name="Ito Y."/>
            <person name="Ito Y."/>
            <person name="Iwabuchi A."/>
            <person name="Kamiya K."/>
            <person name="Karasawa W."/>
            <person name="Kurita K."/>
            <person name="Katagiri S."/>
            <person name="Kikuta A."/>
            <person name="Kobayashi H."/>
            <person name="Kobayashi N."/>
            <person name="Machita K."/>
            <person name="Maehara T."/>
            <person name="Masukawa M."/>
            <person name="Mizubayashi T."/>
            <person name="Mukai Y."/>
            <person name="Nagasaki H."/>
            <person name="Nagata Y."/>
            <person name="Naito S."/>
            <person name="Nakashima M."/>
            <person name="Nakama Y."/>
            <person name="Nakamichi Y."/>
            <person name="Nakamura M."/>
            <person name="Meguro A."/>
            <person name="Negishi M."/>
            <person name="Ohta I."/>
            <person name="Ohta T."/>
            <person name="Okamoto M."/>
            <person name="Ono N."/>
            <person name="Saji S."/>
            <person name="Sakaguchi M."/>
            <person name="Sakai K."/>
            <person name="Shibata M."/>
            <person name="Shimokawa T."/>
            <person name="Song J."/>
            <person name="Takazaki Y."/>
            <person name="Terasawa K."/>
            <person name="Tsugane M."/>
            <person name="Tsuji K."/>
            <person name="Ueda S."/>
            <person name="Waki K."/>
            <person name="Yamagata H."/>
            <person name="Yamamoto M."/>
            <person name="Yamamoto S."/>
            <person name="Yamane H."/>
            <person name="Yoshiki S."/>
            <person name="Yoshihara R."/>
            <person name="Yukawa K."/>
            <person name="Zhong H."/>
            <person name="Yano M."/>
            <person name="Yuan Q."/>
            <person name="Ouyang S."/>
            <person name="Liu J."/>
            <person name="Jones K.M."/>
            <person name="Gansberger K."/>
            <person name="Moffat K."/>
            <person name="Hill J."/>
            <person name="Bera J."/>
            <person name="Fadrosh D."/>
            <person name="Jin S."/>
            <person name="Johri S."/>
            <person name="Kim M."/>
            <person name="Overton L."/>
            <person name="Reardon M."/>
            <person name="Tsitrin T."/>
            <person name="Vuong H."/>
            <person name="Weaver B."/>
            <person name="Ciecko A."/>
            <person name="Tallon L."/>
            <person name="Jackson J."/>
            <person name="Pai G."/>
            <person name="Aken S.V."/>
            <person name="Utterback T."/>
            <person name="Reidmuller S."/>
            <person name="Feldblyum T."/>
            <person name="Hsiao J."/>
            <person name="Zismann V."/>
            <person name="Iobst S."/>
            <person name="de Vazeille A.R."/>
            <person name="Buell C.R."/>
            <person name="Ying K."/>
            <person name="Li Y."/>
            <person name="Lu T."/>
            <person name="Huang Y."/>
            <person name="Zhao Q."/>
            <person name="Feng Q."/>
            <person name="Zhang L."/>
            <person name="Zhu J."/>
            <person name="Weng Q."/>
            <person name="Mu J."/>
            <person name="Lu Y."/>
            <person name="Fan D."/>
            <person name="Liu Y."/>
            <person name="Guan J."/>
            <person name="Zhang Y."/>
            <person name="Yu S."/>
            <person name="Liu X."/>
            <person name="Zhang Y."/>
            <person name="Hong G."/>
            <person name="Han B."/>
            <person name="Choisne N."/>
            <person name="Demange N."/>
            <person name="Orjeda G."/>
            <person name="Samain S."/>
            <person name="Cattolico L."/>
            <person name="Pelletier E."/>
            <person name="Couloux A."/>
            <person name="Segurens B."/>
            <person name="Wincker P."/>
            <person name="D'Hont A."/>
            <person name="Scarpelli C."/>
            <person name="Weissenbach J."/>
            <person name="Salanoubat M."/>
            <person name="Quetier F."/>
            <person name="Yu Y."/>
            <person name="Kim H.R."/>
            <person name="Rambo T."/>
            <person name="Currie J."/>
            <person name="Collura K."/>
            <person name="Luo M."/>
            <person name="Yang T."/>
            <person name="Ammiraju J.S.S."/>
            <person name="Engler F."/>
            <person name="Soderlund C."/>
            <person name="Wing R.A."/>
            <person name="Palmer L.E."/>
            <person name="de la Bastide M."/>
            <person name="Spiegel L."/>
            <person name="Nascimento L."/>
            <person name="Zutavern T."/>
            <person name="O'Shaughnessy A."/>
            <person name="Dike S."/>
            <person name="Dedhia N."/>
            <person name="Preston R."/>
            <person name="Balija V."/>
            <person name="McCombie W.R."/>
            <person name="Chow T."/>
            <person name="Chen H."/>
            <person name="Chung M."/>
            <person name="Chen C."/>
            <person name="Shaw J."/>
            <person name="Wu H."/>
            <person name="Hsiao K."/>
            <person name="Chao Y."/>
            <person name="Chu M."/>
            <person name="Cheng C."/>
            <person name="Hour A."/>
            <person name="Lee P."/>
            <person name="Lin S."/>
            <person name="Lin Y."/>
            <person name="Liou J."/>
            <person name="Liu S."/>
            <person name="Hsing Y."/>
            <person name="Raghuvanshi S."/>
            <person name="Mohanty A."/>
            <person name="Bharti A.K."/>
            <person name="Gaur A."/>
            <person name="Gupta V."/>
            <person name="Kumar D."/>
            <person name="Ravi V."/>
            <person name="Vij S."/>
            <person name="Kapur A."/>
            <person name="Khurana P."/>
            <person name="Khurana P."/>
            <person name="Khurana J.P."/>
            <person name="Tyagi A.K."/>
            <person name="Gaikwad K."/>
            <person name="Singh A."/>
            <person name="Dalal V."/>
            <person name="Srivastava S."/>
            <person name="Dixit A."/>
            <person name="Pal A.K."/>
            <person name="Ghazi I.A."/>
            <person name="Yadav M."/>
            <person name="Pandit A."/>
            <person name="Bhargava A."/>
            <person name="Sureshbabu K."/>
            <person name="Batra K."/>
            <person name="Sharma T.R."/>
            <person name="Mohapatra T."/>
            <person name="Singh N.K."/>
            <person name="Messing J."/>
            <person name="Nelson A.B."/>
            <person name="Fuks G."/>
            <person name="Kavchok S."/>
            <person name="Keizer G."/>
            <person name="Linton E."/>
            <person name="Llaca V."/>
            <person name="Song R."/>
            <person name="Tanyolac B."/>
            <person name="Young S."/>
            <person name="Ho-Il K."/>
            <person name="Hahn J.H."/>
            <person name="Sangsakoo G."/>
            <person name="Vanavichit A."/>
            <person name="de Mattos Luiz.A.T."/>
            <person name="Zimmer P.D."/>
            <person name="Malone G."/>
            <person name="Dellagostin O."/>
            <person name="de Oliveira A.C."/>
            <person name="Bevan M."/>
            <person name="Bancroft I."/>
            <person name="Minx P."/>
            <person name="Cordum H."/>
            <person name="Wilson R."/>
            <person name="Cheng Z."/>
            <person name="Jin W."/>
            <person name="Jiang J."/>
            <person name="Leong S.A."/>
            <person name="Iwama H."/>
            <person name="Gojobori T."/>
            <person name="Itoh T."/>
            <person name="Niimura Y."/>
            <person name="Fujii Y."/>
            <person name="Habara T."/>
            <person name="Sakai H."/>
            <person name="Sato Y."/>
            <person name="Wilson G."/>
            <person name="Kumar K."/>
            <person name="McCouch S."/>
            <person name="Juretic N."/>
            <person name="Hoen D."/>
            <person name="Wright S."/>
            <person name="Bruskiewich R."/>
            <person name="Bureau T."/>
            <person name="Miyao A."/>
            <person name="Hirochika H."/>
            <person name="Nishikawa T."/>
            <person name="Kadowaki K."/>
            <person name="Sugiura M."/>
            <person name="Burr B."/>
            <person name="Sasaki T."/>
        </authorList>
    </citation>
    <scope>NUCLEOTIDE SEQUENCE [LARGE SCALE GENOMIC DNA]</scope>
    <source>
        <strain evidence="3">cv. Nipponbare</strain>
    </source>
</reference>
<gene>
    <name evidence="2" type="primary">B1063H10.6</name>
</gene>
<accession>Q6Z611</accession>
<organism evidence="2 3">
    <name type="scientific">Oryza sativa subsp. japonica</name>
    <name type="common">Rice</name>
    <dbReference type="NCBI Taxonomy" id="39947"/>
    <lineage>
        <taxon>Eukaryota</taxon>
        <taxon>Viridiplantae</taxon>
        <taxon>Streptophyta</taxon>
        <taxon>Embryophyta</taxon>
        <taxon>Tracheophyta</taxon>
        <taxon>Spermatophyta</taxon>
        <taxon>Magnoliopsida</taxon>
        <taxon>Liliopsida</taxon>
        <taxon>Poales</taxon>
        <taxon>Poaceae</taxon>
        <taxon>BOP clade</taxon>
        <taxon>Oryzoideae</taxon>
        <taxon>Oryzeae</taxon>
        <taxon>Oryzinae</taxon>
        <taxon>Oryza</taxon>
        <taxon>Oryza sativa</taxon>
    </lineage>
</organism>
<feature type="compositionally biased region" description="Acidic residues" evidence="1">
    <location>
        <begin position="49"/>
        <end position="68"/>
    </location>
</feature>
<dbReference type="AlphaFoldDB" id="Q6Z611"/>
<dbReference type="EMBL" id="AP005095">
    <property type="protein sequence ID" value="BAC99668.1"/>
    <property type="molecule type" value="Genomic_DNA"/>
</dbReference>
<sequence length="248" mass="28156">MRKGRLLPHSQRRQGWTAVVVDVHLQTTGEPVTRQLLALTIDGWMMGTGEEEEDEEEEEEEGDDDDDDSHARHGLRGNDGTSCSCKWSMAGPPPPPLHDRFLSRGVRWTHDEIPQPLFSERQWCTTASEQKNLDFFFGRVKGTFKLRSAWSIDEIHVLIESCNVLVLEMVGKIPASKPVPFRHNTNSNSVPNPGSKTGKSDDYRCEMGTLLSLYLQQECDKHRKEQEEGDSPILLQMTVFIISLIDRP</sequence>
<feature type="compositionally biased region" description="Polar residues" evidence="1">
    <location>
        <begin position="183"/>
        <end position="197"/>
    </location>
</feature>
<feature type="region of interest" description="Disordered" evidence="1">
    <location>
        <begin position="49"/>
        <end position="77"/>
    </location>
</feature>
<proteinExistence type="predicted"/>
<evidence type="ECO:0000313" key="2">
    <source>
        <dbReference type="EMBL" id="BAC99668.1"/>
    </source>
</evidence>
<reference evidence="3" key="2">
    <citation type="journal article" date="2008" name="Nucleic Acids Res.">
        <title>The rice annotation project database (RAP-DB): 2008 update.</title>
        <authorList>
            <consortium name="The rice annotation project (RAP)"/>
        </authorList>
    </citation>
    <scope>GENOME REANNOTATION</scope>
    <source>
        <strain evidence="3">cv. Nipponbare</strain>
    </source>
</reference>
<evidence type="ECO:0000313" key="3">
    <source>
        <dbReference type="Proteomes" id="UP000000763"/>
    </source>
</evidence>